<gene>
    <name evidence="4" type="ORF">SMU82_06389</name>
</gene>
<feature type="transmembrane region" description="Helical" evidence="2">
    <location>
        <begin position="67"/>
        <end position="87"/>
    </location>
</feature>
<name>A0A829BJZ6_STRMG</name>
<feature type="transmembrane region" description="Helical" evidence="2">
    <location>
        <begin position="135"/>
        <end position="155"/>
    </location>
</feature>
<comment type="caution">
    <text evidence="4">The sequence shown here is derived from an EMBL/GenBank/DDBJ whole genome shotgun (WGS) entry which is preliminary data.</text>
</comment>
<evidence type="ECO:0000259" key="3">
    <source>
        <dbReference type="Pfam" id="PF02517"/>
    </source>
</evidence>
<reference evidence="4 5" key="1">
    <citation type="journal article" date="2013" name="Mol. Biol. Evol.">
        <title>Evolutionary and population genomics of the cavity causing bacteria Streptococcus mutans.</title>
        <authorList>
            <person name="Cornejo O.E."/>
            <person name="Lefebure T."/>
            <person name="Pavinski Bitar P.D."/>
            <person name="Lang P."/>
            <person name="Richards V.P."/>
            <person name="Eilertson K."/>
            <person name="Do T."/>
            <person name="Beighton D."/>
            <person name="Zeng L."/>
            <person name="Ahn S.J."/>
            <person name="Burne R.A."/>
            <person name="Siepel A."/>
            <person name="Bustamante C.D."/>
            <person name="Stanhope M.J."/>
        </authorList>
    </citation>
    <scope>NUCLEOTIDE SEQUENCE [LARGE SCALE GENOMIC DNA]</scope>
    <source>
        <strain evidence="4 5">SM6</strain>
    </source>
</reference>
<keyword evidence="2" id="KW-0472">Membrane</keyword>
<evidence type="ECO:0000256" key="1">
    <source>
        <dbReference type="ARBA" id="ARBA00009067"/>
    </source>
</evidence>
<evidence type="ECO:0000313" key="4">
    <source>
        <dbReference type="EMBL" id="EMC23561.1"/>
    </source>
</evidence>
<accession>A0A829BJZ6</accession>
<dbReference type="EMBL" id="AHSR01000027">
    <property type="protein sequence ID" value="EMC23561.1"/>
    <property type="molecule type" value="Genomic_DNA"/>
</dbReference>
<organism evidence="4 5">
    <name type="scientific">Streptococcus mutans SM6</name>
    <dbReference type="NCBI Taxonomy" id="857119"/>
    <lineage>
        <taxon>Bacteria</taxon>
        <taxon>Bacillati</taxon>
        <taxon>Bacillota</taxon>
        <taxon>Bacilli</taxon>
        <taxon>Lactobacillales</taxon>
        <taxon>Streptococcaceae</taxon>
        <taxon>Streptococcus</taxon>
    </lineage>
</organism>
<dbReference type="InterPro" id="IPR003675">
    <property type="entry name" value="Rce1/LyrA-like_dom"/>
</dbReference>
<feature type="transmembrane region" description="Helical" evidence="2">
    <location>
        <begin position="176"/>
        <end position="195"/>
    </location>
</feature>
<dbReference type="PANTHER" id="PTHR39430:SF1">
    <property type="entry name" value="PROTEASE"/>
    <property type="match status" value="1"/>
</dbReference>
<dbReference type="Proteomes" id="UP000011676">
    <property type="component" value="Unassembled WGS sequence"/>
</dbReference>
<feature type="transmembrane region" description="Helical" evidence="2">
    <location>
        <begin position="21"/>
        <end position="47"/>
    </location>
</feature>
<feature type="domain" description="CAAX prenyl protease 2/Lysostaphin resistance protein A-like" evidence="3">
    <location>
        <begin position="146"/>
        <end position="236"/>
    </location>
</feature>
<protein>
    <recommendedName>
        <fullName evidence="3">CAAX prenyl protease 2/Lysostaphin resistance protein A-like domain-containing protein</fullName>
    </recommendedName>
</protein>
<feature type="transmembrane region" description="Helical" evidence="2">
    <location>
        <begin position="108"/>
        <end position="129"/>
    </location>
</feature>
<dbReference type="GO" id="GO:0004175">
    <property type="term" value="F:endopeptidase activity"/>
    <property type="evidence" value="ECO:0007669"/>
    <property type="project" value="UniProtKB-ARBA"/>
</dbReference>
<sequence>MSKKRMLESYTHRYEHFPAWLTILIACVMVVLFFLLGQLGGGFLVGLLSVPFIVLKPEMANSFFNSIFFQLGLFIFVALINFAWVKWYEKRSIASLGFFKKQWFLEILKGWGVGMGIFSFAFLLTYLFGGVELQVIDFSGTAVLYTLSIIPFWFIQGGTEELLTRGWLLPIINKRSNLPVAIGISSSLFGLMHLANSHVTVFSIMSIILSGIFMALYMLKTDNLWGVAGLHGAWNFTQGNIFGVAVSGMDTGRSLFRFVNKANAAKWVSGGQFGTEGSLLTSLVLLVGIIVLVLLLKKDLTVKRP</sequence>
<evidence type="ECO:0000256" key="2">
    <source>
        <dbReference type="SAM" id="Phobius"/>
    </source>
</evidence>
<feature type="transmembrane region" description="Helical" evidence="2">
    <location>
        <begin position="201"/>
        <end position="219"/>
    </location>
</feature>
<feature type="transmembrane region" description="Helical" evidence="2">
    <location>
        <begin position="279"/>
        <end position="296"/>
    </location>
</feature>
<dbReference type="PROSITE" id="PS51257">
    <property type="entry name" value="PROKAR_LIPOPROTEIN"/>
    <property type="match status" value="1"/>
</dbReference>
<comment type="similarity">
    <text evidence="1">Belongs to the UPF0177 family.</text>
</comment>
<dbReference type="RefSeq" id="WP_002265557.1">
    <property type="nucleotide sequence ID" value="NZ_AHSR01000027.1"/>
</dbReference>
<dbReference type="GO" id="GO:0080120">
    <property type="term" value="P:CAAX-box protein maturation"/>
    <property type="evidence" value="ECO:0007669"/>
    <property type="project" value="UniProtKB-ARBA"/>
</dbReference>
<keyword evidence="2" id="KW-1133">Transmembrane helix</keyword>
<proteinExistence type="inferred from homology"/>
<evidence type="ECO:0000313" key="5">
    <source>
        <dbReference type="Proteomes" id="UP000011676"/>
    </source>
</evidence>
<keyword evidence="2" id="KW-0812">Transmembrane</keyword>
<dbReference type="PANTHER" id="PTHR39430">
    <property type="entry name" value="MEMBRANE-ASSOCIATED PROTEASE-RELATED"/>
    <property type="match status" value="1"/>
</dbReference>
<dbReference type="AlphaFoldDB" id="A0A829BJZ6"/>
<dbReference type="Pfam" id="PF02517">
    <property type="entry name" value="Rce1-like"/>
    <property type="match status" value="1"/>
</dbReference>